<feature type="repeat" description="PPR" evidence="1">
    <location>
        <begin position="635"/>
        <end position="669"/>
    </location>
</feature>
<keyword evidence="5" id="KW-1185">Reference proteome</keyword>
<accession>A0ABR1JWH7</accession>
<protein>
    <recommendedName>
        <fullName evidence="6">Pentatricopeptide repeat-containing protein</fullName>
    </recommendedName>
</protein>
<reference evidence="4 5" key="1">
    <citation type="submission" date="2024-01" db="EMBL/GenBank/DDBJ databases">
        <title>A draft genome for the cacao thread blight pathogen Marasmiellus scandens.</title>
        <authorList>
            <person name="Baruah I.K."/>
            <person name="Leung J."/>
            <person name="Bukari Y."/>
            <person name="Amoako-Attah I."/>
            <person name="Meinhardt L.W."/>
            <person name="Bailey B.A."/>
            <person name="Cohen S.P."/>
        </authorList>
    </citation>
    <scope>NUCLEOTIDE SEQUENCE [LARGE SCALE GENOMIC DNA]</scope>
    <source>
        <strain evidence="4 5">GH-19</strain>
    </source>
</reference>
<dbReference type="InterPro" id="IPR050667">
    <property type="entry name" value="PPR-containing_protein"/>
</dbReference>
<organism evidence="4 5">
    <name type="scientific">Marasmiellus scandens</name>
    <dbReference type="NCBI Taxonomy" id="2682957"/>
    <lineage>
        <taxon>Eukaryota</taxon>
        <taxon>Fungi</taxon>
        <taxon>Dikarya</taxon>
        <taxon>Basidiomycota</taxon>
        <taxon>Agaricomycotina</taxon>
        <taxon>Agaricomycetes</taxon>
        <taxon>Agaricomycetidae</taxon>
        <taxon>Agaricales</taxon>
        <taxon>Marasmiineae</taxon>
        <taxon>Omphalotaceae</taxon>
        <taxon>Marasmiellus</taxon>
    </lineage>
</organism>
<dbReference type="PANTHER" id="PTHR47939">
    <property type="entry name" value="MEMBRANE-ASSOCIATED SALT-INDUCIBLE PROTEIN-LIKE"/>
    <property type="match status" value="1"/>
</dbReference>
<evidence type="ECO:0000313" key="3">
    <source>
        <dbReference type="EMBL" id="KAK7463693.1"/>
    </source>
</evidence>
<evidence type="ECO:0000256" key="2">
    <source>
        <dbReference type="SAM" id="MobiDB-lite"/>
    </source>
</evidence>
<dbReference type="PANTHER" id="PTHR47939:SF1">
    <property type="entry name" value="OS04G0684500 PROTEIN"/>
    <property type="match status" value="1"/>
</dbReference>
<evidence type="ECO:0008006" key="6">
    <source>
        <dbReference type="Google" id="ProtNLM"/>
    </source>
</evidence>
<evidence type="ECO:0000256" key="1">
    <source>
        <dbReference type="PROSITE-ProRule" id="PRU00708"/>
    </source>
</evidence>
<proteinExistence type="predicted"/>
<dbReference type="InterPro" id="IPR011990">
    <property type="entry name" value="TPR-like_helical_dom_sf"/>
</dbReference>
<dbReference type="EMBL" id="JBANRG010000009">
    <property type="protein sequence ID" value="KAK7463693.1"/>
    <property type="molecule type" value="Genomic_DNA"/>
</dbReference>
<dbReference type="EMBL" id="JBANRG010000006">
    <property type="protein sequence ID" value="KAK7465660.1"/>
    <property type="molecule type" value="Genomic_DNA"/>
</dbReference>
<comment type="caution">
    <text evidence="4">The sequence shown here is derived from an EMBL/GenBank/DDBJ whole genome shotgun (WGS) entry which is preliminary data.</text>
</comment>
<evidence type="ECO:0000313" key="4">
    <source>
        <dbReference type="EMBL" id="KAK7465660.1"/>
    </source>
</evidence>
<dbReference type="PROSITE" id="PS51375">
    <property type="entry name" value="PPR"/>
    <property type="match status" value="1"/>
</dbReference>
<gene>
    <name evidence="4" type="ORF">VKT23_005632</name>
    <name evidence="3" type="ORF">VKT23_007035</name>
</gene>
<evidence type="ECO:0000313" key="5">
    <source>
        <dbReference type="Proteomes" id="UP001498398"/>
    </source>
</evidence>
<feature type="compositionally biased region" description="Polar residues" evidence="2">
    <location>
        <begin position="59"/>
        <end position="68"/>
    </location>
</feature>
<name>A0ABR1JWH7_9AGAR</name>
<dbReference type="Pfam" id="PF13812">
    <property type="entry name" value="PPR_3"/>
    <property type="match status" value="1"/>
</dbReference>
<dbReference type="Proteomes" id="UP001498398">
    <property type="component" value="Unassembled WGS sequence"/>
</dbReference>
<feature type="region of interest" description="Disordered" evidence="2">
    <location>
        <begin position="37"/>
        <end position="68"/>
    </location>
</feature>
<dbReference type="InterPro" id="IPR002885">
    <property type="entry name" value="PPR_rpt"/>
</dbReference>
<sequence>MLKRPGLARSLQFERARLPILRPLIRCLPSSAVARQPILPRPSPVGQNTSVRGNEAHAHQSQRLPNSSSAPAELLCSLLSISATTRALIRRVRRNPSLLSHLLDSKKARLLAEAIAATPTTSHHAVQALRLAHILGCRMKQNAYECTAYQLASVTKWNYVLAVVLAGKRHTGKTTVRLLNWRIRALVETDQHLQLESMLEEFSLYHLKPNRRTFHLLISGRIRNRDLVGAQDLLHVMKEYAITPDESTTAVIAIYHRNFGPNTQVHDHSLEILPALSGITATVVLNSLIELRLDAHDLVGTLDLLSLFDPGQVSSISQAVSGVVFAQGDGERHTPSSPLPYPLCISANAETFAIFIRYFASQTNISSTLHVLEGFLATNIQPTAEVVASLVHAFFQSKQSNVAIQMVAKMCDPHTCPPEMFSSLGSNSSDVKLPLDVSGVKPTTRIFNVLLKGILPIRGLDVAHDVIGIMQANGLQPNASTVEVLISYLRGAIHISPSILGRFVRRMYSSPTVRPSIRHLHALFSVILRHERFLKFGSGWDSIAAKFSRSRQAQVVLQSNSELSRNITGSFGGIELRKTDSRIVKPIVQDLLSRKVNVDGAVASLRLRQEAGIKLNLDGAQTISQAILARGMHLNEYHFSALMEGYTRAGDIKSASDLLRRATQIGVKPNVVLFTILIAGHARQGNPEGAT</sequence>
<dbReference type="Gene3D" id="1.25.40.10">
    <property type="entry name" value="Tetratricopeptide repeat domain"/>
    <property type="match status" value="3"/>
</dbReference>